<evidence type="ECO:0000256" key="1">
    <source>
        <dbReference type="ARBA" id="ARBA00004651"/>
    </source>
</evidence>
<evidence type="ECO:0000256" key="6">
    <source>
        <dbReference type="RuleBase" id="RU366058"/>
    </source>
</evidence>
<evidence type="ECO:0000256" key="2">
    <source>
        <dbReference type="ARBA" id="ARBA00022475"/>
    </source>
</evidence>
<accession>A0A518C873</accession>
<dbReference type="EMBL" id="CP036289">
    <property type="protein sequence ID" value="QDU75425.1"/>
    <property type="molecule type" value="Genomic_DNA"/>
</dbReference>
<feature type="transmembrane region" description="Helical" evidence="6">
    <location>
        <begin position="192"/>
        <end position="211"/>
    </location>
</feature>
<feature type="transmembrane region" description="Helical" evidence="6">
    <location>
        <begin position="115"/>
        <end position="137"/>
    </location>
</feature>
<dbReference type="Pfam" id="PF09335">
    <property type="entry name" value="VTT_dom"/>
    <property type="match status" value="1"/>
</dbReference>
<evidence type="ECO:0000313" key="8">
    <source>
        <dbReference type="EMBL" id="QDU75425.1"/>
    </source>
</evidence>
<keyword evidence="3 6" id="KW-0812">Transmembrane</keyword>
<evidence type="ECO:0000256" key="3">
    <source>
        <dbReference type="ARBA" id="ARBA00022692"/>
    </source>
</evidence>
<evidence type="ECO:0000256" key="4">
    <source>
        <dbReference type="ARBA" id="ARBA00022989"/>
    </source>
</evidence>
<feature type="transmembrane region" description="Helical" evidence="6">
    <location>
        <begin position="35"/>
        <end position="56"/>
    </location>
</feature>
<dbReference type="GO" id="GO:0005886">
    <property type="term" value="C:plasma membrane"/>
    <property type="evidence" value="ECO:0007669"/>
    <property type="project" value="UniProtKB-SubCell"/>
</dbReference>
<protein>
    <recommendedName>
        <fullName evidence="6">TVP38/TMEM64 family membrane protein</fullName>
    </recommendedName>
</protein>
<dbReference type="InterPro" id="IPR015414">
    <property type="entry name" value="TMEM64"/>
</dbReference>
<dbReference type="PANTHER" id="PTHR12677:SF59">
    <property type="entry name" value="GOLGI APPARATUS MEMBRANE PROTEIN TVP38-RELATED"/>
    <property type="match status" value="1"/>
</dbReference>
<dbReference type="OrthoDB" id="9779114at2"/>
<reference evidence="9" key="1">
    <citation type="submission" date="2019-02" db="EMBL/GenBank/DDBJ databases">
        <title>Deep-cultivation of Planctomycetes and their phenomic and genomic characterization uncovers novel biology.</title>
        <authorList>
            <person name="Wiegand S."/>
            <person name="Jogler M."/>
            <person name="Boedeker C."/>
            <person name="Pinto D."/>
            <person name="Vollmers J."/>
            <person name="Rivas-Marin E."/>
            <person name="Kohn T."/>
            <person name="Peeters S.H."/>
            <person name="Heuer A."/>
            <person name="Rast P."/>
            <person name="Oberbeckmann S."/>
            <person name="Bunk B."/>
            <person name="Jeske O."/>
            <person name="Meyerdierks A."/>
            <person name="Storesund J.E."/>
            <person name="Kallscheuer N."/>
            <person name="Luecker S."/>
            <person name="Lage O.M."/>
            <person name="Pohl T."/>
            <person name="Merkel B.J."/>
            <person name="Hornburger P."/>
            <person name="Mueller R.-W."/>
            <person name="Bruemmer F."/>
            <person name="Labrenz M."/>
            <person name="Spormann A.M."/>
            <person name="Op den Camp H."/>
            <person name="Overmann J."/>
            <person name="Amann R."/>
            <person name="Jetten M.S.M."/>
            <person name="Mascher T."/>
            <person name="Medema M.H."/>
            <person name="Devos D.P."/>
            <person name="Kaster A.-K."/>
            <person name="Ovreas L."/>
            <person name="Rohde M."/>
            <person name="Galperin M.Y."/>
            <person name="Jogler C."/>
        </authorList>
    </citation>
    <scope>NUCLEOTIDE SEQUENCE [LARGE SCALE GENOMIC DNA]</scope>
    <source>
        <strain evidence="9">Pan97</strain>
    </source>
</reference>
<feature type="domain" description="VTT" evidence="7">
    <location>
        <begin position="100"/>
        <end position="211"/>
    </location>
</feature>
<organism evidence="8 9">
    <name type="scientific">Bremerella volcania</name>
    <dbReference type="NCBI Taxonomy" id="2527984"/>
    <lineage>
        <taxon>Bacteria</taxon>
        <taxon>Pseudomonadati</taxon>
        <taxon>Planctomycetota</taxon>
        <taxon>Planctomycetia</taxon>
        <taxon>Pirellulales</taxon>
        <taxon>Pirellulaceae</taxon>
        <taxon>Bremerella</taxon>
    </lineage>
</organism>
<dbReference type="PANTHER" id="PTHR12677">
    <property type="entry name" value="GOLGI APPARATUS MEMBRANE PROTEIN TVP38-RELATED"/>
    <property type="match status" value="1"/>
</dbReference>
<sequence length="272" mass="30541">MDTVSNQLDAEAREQLPSPRQIDSNPWLKTWALRAAWIAGVALLAFIAIWQCSDCFSLDYLASQEGELRAFQSNHPYLLYGIVFVLYTIGFAIGLPLAALMTIVVGWFFDFIPALILSSVGSSLGASLTFMTSRYFFRERMEQWLGSTMEKFQTQLEDSAAFYLFISRLIPQIPFVLVNLVMGLSPISLRTFFWVSQLSMLPVLIIFVWIGGALPSLHTIADEGISSVLSWQLMLGIAAMGIVPLLIRLGLNYYKTRDESDSEHSGQRAWCD</sequence>
<gene>
    <name evidence="8" type="primary">ydjZ_1</name>
    <name evidence="8" type="ORF">Pan97_24570</name>
</gene>
<keyword evidence="9" id="KW-1185">Reference proteome</keyword>
<dbReference type="InterPro" id="IPR032816">
    <property type="entry name" value="VTT_dom"/>
</dbReference>
<dbReference type="RefSeq" id="WP_144972792.1">
    <property type="nucleotide sequence ID" value="NZ_CP036289.1"/>
</dbReference>
<dbReference type="KEGG" id="bvo:Pan97_24570"/>
<dbReference type="Proteomes" id="UP000318626">
    <property type="component" value="Chromosome"/>
</dbReference>
<name>A0A518C873_9BACT</name>
<comment type="similarity">
    <text evidence="6">Belongs to the TVP38/TMEM64 family.</text>
</comment>
<feature type="transmembrane region" description="Helical" evidence="6">
    <location>
        <begin position="77"/>
        <end position="109"/>
    </location>
</feature>
<evidence type="ECO:0000313" key="9">
    <source>
        <dbReference type="Proteomes" id="UP000318626"/>
    </source>
</evidence>
<comment type="subcellular location">
    <subcellularLocation>
        <location evidence="1 6">Cell membrane</location>
        <topology evidence="1 6">Multi-pass membrane protein</topology>
    </subcellularLocation>
</comment>
<feature type="transmembrane region" description="Helical" evidence="6">
    <location>
        <begin position="231"/>
        <end position="251"/>
    </location>
</feature>
<evidence type="ECO:0000256" key="5">
    <source>
        <dbReference type="ARBA" id="ARBA00023136"/>
    </source>
</evidence>
<proteinExistence type="inferred from homology"/>
<keyword evidence="4 6" id="KW-1133">Transmembrane helix</keyword>
<evidence type="ECO:0000259" key="7">
    <source>
        <dbReference type="Pfam" id="PF09335"/>
    </source>
</evidence>
<dbReference type="AlphaFoldDB" id="A0A518C873"/>
<keyword evidence="2 6" id="KW-1003">Cell membrane</keyword>
<keyword evidence="5 6" id="KW-0472">Membrane</keyword>